<dbReference type="SUPFAM" id="SSF88723">
    <property type="entry name" value="PIN domain-like"/>
    <property type="match status" value="1"/>
</dbReference>
<protein>
    <submittedName>
        <fullName evidence="2">PilT protein domain protein</fullName>
    </submittedName>
</protein>
<dbReference type="CDD" id="cd18683">
    <property type="entry name" value="PIN_VapC-like"/>
    <property type="match status" value="1"/>
</dbReference>
<proteinExistence type="predicted"/>
<comment type="caution">
    <text evidence="2">The sequence shown here is derived from an EMBL/GenBank/DDBJ whole genome shotgun (WGS) entry which is preliminary data.</text>
</comment>
<keyword evidence="3" id="KW-1185">Reference proteome</keyword>
<evidence type="ECO:0000313" key="2">
    <source>
        <dbReference type="EMBL" id="VXD13350.1"/>
    </source>
</evidence>
<dbReference type="Proteomes" id="UP000184550">
    <property type="component" value="Unassembled WGS sequence"/>
</dbReference>
<accession>A0A7Z9BH39</accession>
<dbReference type="OrthoDB" id="32974at2"/>
<dbReference type="Pfam" id="PF01850">
    <property type="entry name" value="PIN"/>
    <property type="match status" value="1"/>
</dbReference>
<dbReference type="AlphaFoldDB" id="A0A7Z9BH39"/>
<organism evidence="2 3">
    <name type="scientific">Planktothrix serta PCC 8927</name>
    <dbReference type="NCBI Taxonomy" id="671068"/>
    <lineage>
        <taxon>Bacteria</taxon>
        <taxon>Bacillati</taxon>
        <taxon>Cyanobacteriota</taxon>
        <taxon>Cyanophyceae</taxon>
        <taxon>Oscillatoriophycideae</taxon>
        <taxon>Oscillatoriales</taxon>
        <taxon>Microcoleaceae</taxon>
        <taxon>Planktothrix</taxon>
    </lineage>
</organism>
<dbReference type="Gene3D" id="3.40.50.1010">
    <property type="entry name" value="5'-nuclease"/>
    <property type="match status" value="1"/>
</dbReference>
<evidence type="ECO:0000259" key="1">
    <source>
        <dbReference type="Pfam" id="PF01850"/>
    </source>
</evidence>
<dbReference type="InterPro" id="IPR029060">
    <property type="entry name" value="PIN-like_dom_sf"/>
</dbReference>
<dbReference type="InterPro" id="IPR002716">
    <property type="entry name" value="PIN_dom"/>
</dbReference>
<name>A0A7Z9BH39_9CYAN</name>
<dbReference type="RefSeq" id="WP_083618229.1">
    <property type="nucleotide sequence ID" value="NZ_LR734840.1"/>
</dbReference>
<gene>
    <name evidence="2" type="ORF">PL8927_230001</name>
</gene>
<reference evidence="2" key="1">
    <citation type="submission" date="2019-10" db="EMBL/GenBank/DDBJ databases">
        <authorList>
            <consortium name="Genoscope - CEA"/>
            <person name="William W."/>
        </authorList>
    </citation>
    <scope>NUCLEOTIDE SEQUENCE [LARGE SCALE GENOMIC DNA]</scope>
    <source>
        <strain evidence="2">BBR_PRJEB10992</strain>
    </source>
</reference>
<sequence length="116" mass="13482">MQGLDTNILVRYLVQDDLKQSQKATELINQLLAHEETILINNIVLCELIWVLESAYKYKKIEIYNVLNRLLSISFFEFENREIISLSLEKYKNSKADFSDCLVATLNQSLGCDQTF</sequence>
<feature type="domain" description="PIN" evidence="1">
    <location>
        <begin position="4"/>
        <end position="112"/>
    </location>
</feature>
<dbReference type="EMBL" id="CZCU02000095">
    <property type="protein sequence ID" value="VXD13350.1"/>
    <property type="molecule type" value="Genomic_DNA"/>
</dbReference>
<evidence type="ECO:0000313" key="3">
    <source>
        <dbReference type="Proteomes" id="UP000184550"/>
    </source>
</evidence>